<organism evidence="7 8">
    <name type="scientific">Ruminococcus turbiniformis</name>
    <dbReference type="NCBI Taxonomy" id="2881258"/>
    <lineage>
        <taxon>Bacteria</taxon>
        <taxon>Bacillati</taxon>
        <taxon>Bacillota</taxon>
        <taxon>Clostridia</taxon>
        <taxon>Eubacteriales</taxon>
        <taxon>Oscillospiraceae</taxon>
        <taxon>Ruminococcus</taxon>
    </lineage>
</organism>
<proteinExistence type="inferred from homology"/>
<dbReference type="PRINTS" id="PR01402">
    <property type="entry name" value="MUTATORMUTX"/>
</dbReference>
<sequence length="347" mass="40010">MDRMSTLCYIERDGKYLMLHRTVKENDVNRDKWIGVGGHFEHGESPEECLLREVKEETGYTLTSWEYRGIVTFVYGKDTVEYMSLYTTDGFEGTPIECDEGELEWVEKERIPSLELWEGDKIFFRLLDEGREFFSLKLVYNTEDILQYAALDGKTMELFDEVNPDGSRTGVVKERGVVHAEGALHATAHTWIVRPNGKSGYDLLLQKRSACKDSNPGCYDISSAGHVEAGHGYRETALRELREELGINASEEQLREIGTRRGGFKGEFYGRPFLDNELSRIYLYEEPVDISYLHLQESEVSEVIWMDYGECCENVAENRMPHCIYMEELEILGKALGILKTEREERL</sequence>
<dbReference type="Proteomes" id="UP001198151">
    <property type="component" value="Unassembled WGS sequence"/>
</dbReference>
<protein>
    <submittedName>
        <fullName evidence="7">NUDIX domain-containing protein</fullName>
    </submittedName>
</protein>
<keyword evidence="8" id="KW-1185">Reference proteome</keyword>
<dbReference type="CDD" id="cd04692">
    <property type="entry name" value="NUDIX_Hydrolase"/>
    <property type="match status" value="1"/>
</dbReference>
<comment type="cofactor">
    <cofactor evidence="1">
        <name>Mg(2+)</name>
        <dbReference type="ChEBI" id="CHEBI:18420"/>
    </cofactor>
</comment>
<dbReference type="SUPFAM" id="SSF55811">
    <property type="entry name" value="Nudix"/>
    <property type="match status" value="2"/>
</dbReference>
<dbReference type="EMBL" id="JAJEQX010000022">
    <property type="protein sequence ID" value="MCC2255121.1"/>
    <property type="molecule type" value="Genomic_DNA"/>
</dbReference>
<comment type="caution">
    <text evidence="7">The sequence shown here is derived from an EMBL/GenBank/DDBJ whole genome shotgun (WGS) entry which is preliminary data.</text>
</comment>
<dbReference type="RefSeq" id="WP_227708222.1">
    <property type="nucleotide sequence ID" value="NZ_JAJEQX010000022.1"/>
</dbReference>
<dbReference type="InterPro" id="IPR015797">
    <property type="entry name" value="NUDIX_hydrolase-like_dom_sf"/>
</dbReference>
<dbReference type="PANTHER" id="PTHR43758:SF2">
    <property type="entry name" value="OXIDIZED PURINE NUCLEOSIDE TRIPHOSPHATE HYDROLASE"/>
    <property type="match status" value="1"/>
</dbReference>
<reference evidence="7 8" key="1">
    <citation type="submission" date="2021-10" db="EMBL/GenBank/DDBJ databases">
        <title>Anaerobic single-cell dispensing facilitates the cultivation of human gut bacteria.</title>
        <authorList>
            <person name="Afrizal A."/>
        </authorList>
    </citation>
    <scope>NUCLEOTIDE SEQUENCE [LARGE SCALE GENOMIC DNA]</scope>
    <source>
        <strain evidence="7 8">CLA-AA-H200</strain>
    </source>
</reference>
<evidence type="ECO:0000256" key="1">
    <source>
        <dbReference type="ARBA" id="ARBA00001946"/>
    </source>
</evidence>
<evidence type="ECO:0000313" key="8">
    <source>
        <dbReference type="Proteomes" id="UP001198151"/>
    </source>
</evidence>
<keyword evidence="3" id="KW-0479">Metal-binding</keyword>
<comment type="similarity">
    <text evidence="2">Belongs to the Nudix hydrolase family.</text>
</comment>
<evidence type="ECO:0000259" key="6">
    <source>
        <dbReference type="PROSITE" id="PS51462"/>
    </source>
</evidence>
<evidence type="ECO:0000256" key="5">
    <source>
        <dbReference type="ARBA" id="ARBA00022842"/>
    </source>
</evidence>
<accession>A0ABS8FYR7</accession>
<dbReference type="InterPro" id="IPR000086">
    <property type="entry name" value="NUDIX_hydrolase_dom"/>
</dbReference>
<keyword evidence="4" id="KW-0378">Hydrolase</keyword>
<evidence type="ECO:0000256" key="4">
    <source>
        <dbReference type="ARBA" id="ARBA00022801"/>
    </source>
</evidence>
<keyword evidence="5" id="KW-0460">Magnesium</keyword>
<dbReference type="InterPro" id="IPR003562">
    <property type="entry name" value="Mutator_MutX_prot"/>
</dbReference>
<dbReference type="CDD" id="cd18886">
    <property type="entry name" value="NUDIX_MutT_Nudt1"/>
    <property type="match status" value="1"/>
</dbReference>
<dbReference type="PROSITE" id="PS00893">
    <property type="entry name" value="NUDIX_BOX"/>
    <property type="match status" value="1"/>
</dbReference>
<evidence type="ECO:0000313" key="7">
    <source>
        <dbReference type="EMBL" id="MCC2255121.1"/>
    </source>
</evidence>
<feature type="domain" description="Nudix hydrolase" evidence="6">
    <location>
        <begin position="183"/>
        <end position="328"/>
    </location>
</feature>
<name>A0ABS8FYR7_9FIRM</name>
<feature type="domain" description="Nudix hydrolase" evidence="6">
    <location>
        <begin position="1"/>
        <end position="129"/>
    </location>
</feature>
<evidence type="ECO:0000256" key="3">
    <source>
        <dbReference type="ARBA" id="ARBA00022723"/>
    </source>
</evidence>
<dbReference type="PANTHER" id="PTHR43758">
    <property type="entry name" value="7,8-DIHYDRO-8-OXOGUANINE TRIPHOSPHATASE"/>
    <property type="match status" value="1"/>
</dbReference>
<dbReference type="PROSITE" id="PS51462">
    <property type="entry name" value="NUDIX"/>
    <property type="match status" value="2"/>
</dbReference>
<dbReference type="Pfam" id="PF00293">
    <property type="entry name" value="NUDIX"/>
    <property type="match status" value="2"/>
</dbReference>
<gene>
    <name evidence="7" type="ORF">LKD70_11935</name>
</gene>
<dbReference type="Gene3D" id="3.90.79.10">
    <property type="entry name" value="Nucleoside Triphosphate Pyrophosphohydrolase"/>
    <property type="match status" value="2"/>
</dbReference>
<dbReference type="InterPro" id="IPR020084">
    <property type="entry name" value="NUDIX_hydrolase_CS"/>
</dbReference>
<evidence type="ECO:0000256" key="2">
    <source>
        <dbReference type="ARBA" id="ARBA00005582"/>
    </source>
</evidence>